<dbReference type="PROSITE" id="PS51257">
    <property type="entry name" value="PROKAR_LIPOPROTEIN"/>
    <property type="match status" value="1"/>
</dbReference>
<dbReference type="InterPro" id="IPR020904">
    <property type="entry name" value="Sc_DH/Rdtase_CS"/>
</dbReference>
<dbReference type="InterPro" id="IPR002347">
    <property type="entry name" value="SDR_fam"/>
</dbReference>
<organism evidence="6 7">
    <name type="scientific">Brevibacterium salitolerans</name>
    <dbReference type="NCBI Taxonomy" id="1403566"/>
    <lineage>
        <taxon>Bacteria</taxon>
        <taxon>Bacillati</taxon>
        <taxon>Actinomycetota</taxon>
        <taxon>Actinomycetes</taxon>
        <taxon>Micrococcales</taxon>
        <taxon>Brevibacteriaceae</taxon>
        <taxon>Brevibacterium</taxon>
    </lineage>
</organism>
<protein>
    <submittedName>
        <fullName evidence="6">SDR family oxidoreductase</fullName>
    </submittedName>
</protein>
<evidence type="ECO:0000313" key="7">
    <source>
        <dbReference type="Proteomes" id="UP001500984"/>
    </source>
</evidence>
<reference evidence="7" key="1">
    <citation type="journal article" date="2019" name="Int. J. Syst. Evol. Microbiol.">
        <title>The Global Catalogue of Microorganisms (GCM) 10K type strain sequencing project: providing services to taxonomists for standard genome sequencing and annotation.</title>
        <authorList>
            <consortium name="The Broad Institute Genomics Platform"/>
            <consortium name="The Broad Institute Genome Sequencing Center for Infectious Disease"/>
            <person name="Wu L."/>
            <person name="Ma J."/>
        </authorList>
    </citation>
    <scope>NUCLEOTIDE SEQUENCE [LARGE SCALE GENOMIC DNA]</scope>
    <source>
        <strain evidence="7">JCM 15900</strain>
    </source>
</reference>
<dbReference type="EMBL" id="BAAAPZ010000002">
    <property type="protein sequence ID" value="GAA2089983.1"/>
    <property type="molecule type" value="Genomic_DNA"/>
</dbReference>
<accession>A0ABP5I209</accession>
<comment type="similarity">
    <text evidence="1 4">Belongs to the short-chain dehydrogenases/reductases (SDR) family.</text>
</comment>
<dbReference type="CDD" id="cd05233">
    <property type="entry name" value="SDR_c"/>
    <property type="match status" value="1"/>
</dbReference>
<dbReference type="Gene3D" id="3.40.50.720">
    <property type="entry name" value="NAD(P)-binding Rossmann-like Domain"/>
    <property type="match status" value="1"/>
</dbReference>
<dbReference type="RefSeq" id="WP_291797700.1">
    <property type="nucleotide sequence ID" value="NZ_BAAAPZ010000002.1"/>
</dbReference>
<evidence type="ECO:0000256" key="3">
    <source>
        <dbReference type="ARBA" id="ARBA00023002"/>
    </source>
</evidence>
<keyword evidence="3" id="KW-0560">Oxidoreductase</keyword>
<evidence type="ECO:0000256" key="1">
    <source>
        <dbReference type="ARBA" id="ARBA00006484"/>
    </source>
</evidence>
<dbReference type="PANTHER" id="PTHR43391">
    <property type="entry name" value="RETINOL DEHYDROGENASE-RELATED"/>
    <property type="match status" value="1"/>
</dbReference>
<dbReference type="PROSITE" id="PS00061">
    <property type="entry name" value="ADH_SHORT"/>
    <property type="match status" value="1"/>
</dbReference>
<dbReference type="PRINTS" id="PR00081">
    <property type="entry name" value="GDHRDH"/>
</dbReference>
<dbReference type="SMART" id="SM00822">
    <property type="entry name" value="PKS_KR"/>
    <property type="match status" value="1"/>
</dbReference>
<evidence type="ECO:0000256" key="4">
    <source>
        <dbReference type="RuleBase" id="RU000363"/>
    </source>
</evidence>
<dbReference type="PRINTS" id="PR00080">
    <property type="entry name" value="SDRFAMILY"/>
</dbReference>
<dbReference type="Proteomes" id="UP001500984">
    <property type="component" value="Unassembled WGS sequence"/>
</dbReference>
<proteinExistence type="inferred from homology"/>
<feature type="domain" description="Ketoreductase" evidence="5">
    <location>
        <begin position="6"/>
        <end position="177"/>
    </location>
</feature>
<keyword evidence="7" id="KW-1185">Reference proteome</keyword>
<dbReference type="InterPro" id="IPR036291">
    <property type="entry name" value="NAD(P)-bd_dom_sf"/>
</dbReference>
<evidence type="ECO:0000256" key="2">
    <source>
        <dbReference type="ARBA" id="ARBA00022857"/>
    </source>
</evidence>
<name>A0ABP5I209_9MICO</name>
<sequence length="230" mass="23942">MNEQKRRVIITGGGSGLGLACAEAVADAGGTPFVLDLDVSAAAPHRARALDVTDRPAVGRRIDEAAEELGGVDALVCAAGIDVPGGLDEIAAAQWERVLAVNLLGTVSAVRAALPHLSRTHGRVVTVSSTLALRGAAGATAYSASKFAVRGFSQALAAETAGRVGVTNIIPGGMRTHFFDGREEQYRPQDDSRLNDPARVAEAILFALSQPRGAEVREMLVAHEDEGSWP</sequence>
<dbReference type="InterPro" id="IPR057326">
    <property type="entry name" value="KR_dom"/>
</dbReference>
<evidence type="ECO:0000313" key="6">
    <source>
        <dbReference type="EMBL" id="GAA2089983.1"/>
    </source>
</evidence>
<dbReference type="PANTHER" id="PTHR43391:SF14">
    <property type="entry name" value="DEHYDROGENASE_REDUCTASE SDR FAMILY PROTEIN 7-LIKE"/>
    <property type="match status" value="1"/>
</dbReference>
<keyword evidence="2" id="KW-0521">NADP</keyword>
<gene>
    <name evidence="6" type="ORF">GCM10009823_06110</name>
</gene>
<comment type="caution">
    <text evidence="6">The sequence shown here is derived from an EMBL/GenBank/DDBJ whole genome shotgun (WGS) entry which is preliminary data.</text>
</comment>
<dbReference type="Pfam" id="PF00106">
    <property type="entry name" value="adh_short"/>
    <property type="match status" value="1"/>
</dbReference>
<evidence type="ECO:0000259" key="5">
    <source>
        <dbReference type="SMART" id="SM00822"/>
    </source>
</evidence>
<dbReference type="SUPFAM" id="SSF51735">
    <property type="entry name" value="NAD(P)-binding Rossmann-fold domains"/>
    <property type="match status" value="1"/>
</dbReference>